<dbReference type="Pfam" id="PF05630">
    <property type="entry name" value="NPP1"/>
    <property type="match status" value="1"/>
</dbReference>
<reference evidence="5 6" key="1">
    <citation type="submission" date="2018-08" db="EMBL/GenBank/DDBJ databases">
        <title>Genomic investigation of the strawberry pathogen Phytophthora fragariae indicates pathogenicity is determined by transcriptional variation in three key races.</title>
        <authorList>
            <person name="Adams T.M."/>
            <person name="Armitage A.D."/>
            <person name="Sobczyk M.K."/>
            <person name="Bates H.J."/>
            <person name="Dunwell J.M."/>
            <person name="Nellist C.F."/>
            <person name="Harrison R.J."/>
        </authorList>
    </citation>
    <scope>NUCLEOTIDE SEQUENCE [LARGE SCALE GENOMIC DNA]</scope>
    <source>
        <strain evidence="5 6">BC-1</strain>
    </source>
</reference>
<evidence type="ECO:0000313" key="5">
    <source>
        <dbReference type="EMBL" id="KAE9174808.1"/>
    </source>
</evidence>
<evidence type="ECO:0000256" key="4">
    <source>
        <dbReference type="ARBA" id="ARBA00023026"/>
    </source>
</evidence>
<dbReference type="PANTHER" id="PTHR33657">
    <property type="entry name" value="DOMAIN PROTEIN, PUTATIVE (AFU_ORTHOLOGUE AFUA_5G00600)-RELATED"/>
    <property type="match status" value="1"/>
</dbReference>
<keyword evidence="4" id="KW-0843">Virulence</keyword>
<evidence type="ECO:0000256" key="1">
    <source>
        <dbReference type="ARBA" id="ARBA00004613"/>
    </source>
</evidence>
<dbReference type="GO" id="GO:0005576">
    <property type="term" value="C:extracellular region"/>
    <property type="evidence" value="ECO:0007669"/>
    <property type="project" value="UniProtKB-SubCell"/>
</dbReference>
<name>A0A6A3W7N0_9STRA</name>
<dbReference type="AlphaFoldDB" id="A0A6A3W7N0"/>
<comment type="similarity">
    <text evidence="2">Belongs to the Necrosis inducing protein (NPP1) family.</text>
</comment>
<dbReference type="Proteomes" id="UP000440367">
    <property type="component" value="Unassembled WGS sequence"/>
</dbReference>
<evidence type="ECO:0000256" key="2">
    <source>
        <dbReference type="ARBA" id="ARBA00009520"/>
    </source>
</evidence>
<protein>
    <submittedName>
        <fullName evidence="5">Uncharacterized protein</fullName>
    </submittedName>
</protein>
<evidence type="ECO:0000256" key="3">
    <source>
        <dbReference type="ARBA" id="ARBA00022525"/>
    </source>
</evidence>
<sequence>MLDGTSIKVNYESNYPMDHATDVTTKGGDFQDLIMWDQLTDFARKALNETSFGDANVPMNDGNFVRRDFSLPRRIAGSVSHVVPHDQVLGFSCRRRPFQAGVRTSNSHCARTVSWLG</sequence>
<dbReference type="PANTHER" id="PTHR33657:SF8">
    <property type="entry name" value="DOMAIN PROTEIN, PUTATIVE (AFU_ORTHOLOGUE AFUA_5G00600)-RELATED"/>
    <property type="match status" value="1"/>
</dbReference>
<dbReference type="EMBL" id="QXGD01003748">
    <property type="protein sequence ID" value="KAE9174808.1"/>
    <property type="molecule type" value="Genomic_DNA"/>
</dbReference>
<organism evidence="5 6">
    <name type="scientific">Phytophthora fragariae</name>
    <dbReference type="NCBI Taxonomy" id="53985"/>
    <lineage>
        <taxon>Eukaryota</taxon>
        <taxon>Sar</taxon>
        <taxon>Stramenopiles</taxon>
        <taxon>Oomycota</taxon>
        <taxon>Peronosporomycetes</taxon>
        <taxon>Peronosporales</taxon>
        <taxon>Peronosporaceae</taxon>
        <taxon>Phytophthora</taxon>
    </lineage>
</organism>
<keyword evidence="3" id="KW-0964">Secreted</keyword>
<proteinExistence type="inferred from homology"/>
<comment type="subcellular location">
    <subcellularLocation>
        <location evidence="1">Secreted</location>
    </subcellularLocation>
</comment>
<dbReference type="InterPro" id="IPR008701">
    <property type="entry name" value="NPP1"/>
</dbReference>
<gene>
    <name evidence="5" type="ORF">PF002_g28947</name>
</gene>
<comment type="caution">
    <text evidence="5">The sequence shown here is derived from an EMBL/GenBank/DDBJ whole genome shotgun (WGS) entry which is preliminary data.</text>
</comment>
<accession>A0A6A3W7N0</accession>
<evidence type="ECO:0000313" key="6">
    <source>
        <dbReference type="Proteomes" id="UP000440367"/>
    </source>
</evidence>